<feature type="transmembrane region" description="Helical" evidence="8">
    <location>
        <begin position="427"/>
        <end position="446"/>
    </location>
</feature>
<dbReference type="EMBL" id="RQTK01001331">
    <property type="protein sequence ID" value="RUS70802.1"/>
    <property type="molecule type" value="Genomic_DNA"/>
</dbReference>
<evidence type="ECO:0000256" key="4">
    <source>
        <dbReference type="ARBA" id="ARBA00022989"/>
    </source>
</evidence>
<evidence type="ECO:0000256" key="2">
    <source>
        <dbReference type="ARBA" id="ARBA00022448"/>
    </source>
</evidence>
<accession>A0A3S1ASF4</accession>
<keyword evidence="6 8" id="KW-0472">Membrane</keyword>
<feature type="non-terminal residue" evidence="11">
    <location>
        <position position="636"/>
    </location>
</feature>
<dbReference type="Pfam" id="PF18139">
    <property type="entry name" value="LSDAT_euk"/>
    <property type="match status" value="1"/>
</dbReference>
<comment type="caution">
    <text evidence="11">The sequence shown here is derived from an EMBL/GenBank/DDBJ whole genome shotgun (WGS) entry which is preliminary data.</text>
</comment>
<keyword evidence="12" id="KW-1185">Reference proteome</keyword>
<dbReference type="AlphaFoldDB" id="A0A3S1ASF4"/>
<keyword evidence="7" id="KW-0407">Ion channel</keyword>
<sequence>MTPVVGLMLQGGPAEIERVLWLLKKQVPVVVINRQGSASGLLAYAFKEYQRGDAGRVEQILKPQLMTSVQQCFPEYCGDSELLRQQVRDRILDCVKVATQRERVGFLLLSCNTSFVIASKLIYTVRQGIEGLTRESINWTLRLALRWKRVDFVAKNILNPNYISRFRVRDDIFVEALLLRDREAFVELFLSMGFLLQRLMTYEQVLKLFEASLSEEFFVTICLQNILRKKKVLAILGTKFMHETNCELNRILCLLSGLSGLVNPSQLLIPEVGNKANSHTLERRALLTIIYWAVLTNRKGLVKVLWKRSGEPIAVALVISNMYYRMSKFYIKDVDLKGEIKQNAIEFGDLAIKIMDLTFNDSRLLAFHSLTNQIPEFNNLNVVDLALIGNNIFFIAHPCCQRSMRERWFGNIKIHSYNFSFISVPEFLKIYLCLVLIFPMYFWLSFKSVRRTQLSQHEQDDDDREMNKNYSNAMKDLHPKRLSAKRNKNELYSSPNLFMKIYYLWTSPIAKFWINQLFVTFYLLLYAIAVMLPYCGNSEINWFLLLWTVLLIAENVTRTAQRYKKFPTMDIMWPLTEFLAHSATAIVLLAHLLGESLSFMSYKLLMAVALLAVYFSALREMLTASPQLGPMLVNIT</sequence>
<evidence type="ECO:0000259" key="10">
    <source>
        <dbReference type="Pfam" id="PF25508"/>
    </source>
</evidence>
<evidence type="ECO:0000256" key="7">
    <source>
        <dbReference type="ARBA" id="ARBA00023303"/>
    </source>
</evidence>
<evidence type="ECO:0000256" key="3">
    <source>
        <dbReference type="ARBA" id="ARBA00022692"/>
    </source>
</evidence>
<comment type="subcellular location">
    <subcellularLocation>
        <location evidence="1">Membrane</location>
        <topology evidence="1">Multi-pass membrane protein</topology>
    </subcellularLocation>
</comment>
<dbReference type="GO" id="GO:0030001">
    <property type="term" value="P:metal ion transport"/>
    <property type="evidence" value="ECO:0007669"/>
    <property type="project" value="TreeGrafter"/>
</dbReference>
<dbReference type="InterPro" id="IPR057366">
    <property type="entry name" value="TRPM-like"/>
</dbReference>
<dbReference type="Pfam" id="PF25508">
    <property type="entry name" value="TRPM2"/>
    <property type="match status" value="1"/>
</dbReference>
<feature type="transmembrane region" description="Helical" evidence="8">
    <location>
        <begin position="578"/>
        <end position="594"/>
    </location>
</feature>
<feature type="domain" description="TRPM SLOG" evidence="9">
    <location>
        <begin position="2"/>
        <end position="81"/>
    </location>
</feature>
<dbReference type="GO" id="GO:0005886">
    <property type="term" value="C:plasma membrane"/>
    <property type="evidence" value="ECO:0007669"/>
    <property type="project" value="TreeGrafter"/>
</dbReference>
<evidence type="ECO:0000313" key="12">
    <source>
        <dbReference type="Proteomes" id="UP000271974"/>
    </source>
</evidence>
<name>A0A3S1ASF4_ELYCH</name>
<proteinExistence type="predicted"/>
<keyword evidence="2" id="KW-0813">Transport</keyword>
<dbReference type="InterPro" id="IPR050927">
    <property type="entry name" value="TRPM"/>
</dbReference>
<feature type="transmembrane region" description="Helical" evidence="8">
    <location>
        <begin position="600"/>
        <end position="618"/>
    </location>
</feature>
<feature type="transmembrane region" description="Helical" evidence="8">
    <location>
        <begin position="512"/>
        <end position="534"/>
    </location>
</feature>
<evidence type="ECO:0000256" key="8">
    <source>
        <dbReference type="SAM" id="Phobius"/>
    </source>
</evidence>
<organism evidence="11 12">
    <name type="scientific">Elysia chlorotica</name>
    <name type="common">Eastern emerald elysia</name>
    <name type="synonym">Sea slug</name>
    <dbReference type="NCBI Taxonomy" id="188477"/>
    <lineage>
        <taxon>Eukaryota</taxon>
        <taxon>Metazoa</taxon>
        <taxon>Spiralia</taxon>
        <taxon>Lophotrochozoa</taxon>
        <taxon>Mollusca</taxon>
        <taxon>Gastropoda</taxon>
        <taxon>Heterobranchia</taxon>
        <taxon>Euthyneura</taxon>
        <taxon>Panpulmonata</taxon>
        <taxon>Sacoglossa</taxon>
        <taxon>Placobranchoidea</taxon>
        <taxon>Plakobranchidae</taxon>
        <taxon>Elysia</taxon>
    </lineage>
</organism>
<feature type="domain" description="TRPM-like" evidence="10">
    <location>
        <begin position="178"/>
        <end position="397"/>
    </location>
</feature>
<dbReference type="PANTHER" id="PTHR13800">
    <property type="entry name" value="TRANSIENT RECEPTOR POTENTIAL CATION CHANNEL, SUBFAMILY M, MEMBER 6"/>
    <property type="match status" value="1"/>
</dbReference>
<keyword evidence="4 8" id="KW-1133">Transmembrane helix</keyword>
<dbReference type="InterPro" id="IPR041491">
    <property type="entry name" value="TRPM_SLOG"/>
</dbReference>
<evidence type="ECO:0000256" key="1">
    <source>
        <dbReference type="ARBA" id="ARBA00004141"/>
    </source>
</evidence>
<evidence type="ECO:0000313" key="11">
    <source>
        <dbReference type="EMBL" id="RUS70802.1"/>
    </source>
</evidence>
<dbReference type="Proteomes" id="UP000271974">
    <property type="component" value="Unassembled WGS sequence"/>
</dbReference>
<dbReference type="STRING" id="188477.A0A3S1ASF4"/>
<dbReference type="OrthoDB" id="6137136at2759"/>
<gene>
    <name evidence="11" type="ORF">EGW08_021437</name>
</gene>
<keyword evidence="5" id="KW-0406">Ion transport</keyword>
<dbReference type="PANTHER" id="PTHR13800:SF1">
    <property type="entry name" value="TRANSIENT RECEPTOR POTENTIAL CATION CHANNEL TRPM"/>
    <property type="match status" value="1"/>
</dbReference>
<evidence type="ECO:0000256" key="6">
    <source>
        <dbReference type="ARBA" id="ARBA00023136"/>
    </source>
</evidence>
<keyword evidence="3 8" id="KW-0812">Transmembrane</keyword>
<evidence type="ECO:0000256" key="5">
    <source>
        <dbReference type="ARBA" id="ARBA00023065"/>
    </source>
</evidence>
<evidence type="ECO:0000259" key="9">
    <source>
        <dbReference type="Pfam" id="PF18139"/>
    </source>
</evidence>
<reference evidence="11 12" key="1">
    <citation type="submission" date="2019-01" db="EMBL/GenBank/DDBJ databases">
        <title>A draft genome assembly of the solar-powered sea slug Elysia chlorotica.</title>
        <authorList>
            <person name="Cai H."/>
            <person name="Li Q."/>
            <person name="Fang X."/>
            <person name="Li J."/>
            <person name="Curtis N.E."/>
            <person name="Altenburger A."/>
            <person name="Shibata T."/>
            <person name="Feng M."/>
            <person name="Maeda T."/>
            <person name="Schwartz J.A."/>
            <person name="Shigenobu S."/>
            <person name="Lundholm N."/>
            <person name="Nishiyama T."/>
            <person name="Yang H."/>
            <person name="Hasebe M."/>
            <person name="Li S."/>
            <person name="Pierce S.K."/>
            <person name="Wang J."/>
        </authorList>
    </citation>
    <scope>NUCLEOTIDE SEQUENCE [LARGE SCALE GENOMIC DNA]</scope>
    <source>
        <strain evidence="11">EC2010</strain>
        <tissue evidence="11">Whole organism of an adult</tissue>
    </source>
</reference>
<dbReference type="GO" id="GO:0005261">
    <property type="term" value="F:monoatomic cation channel activity"/>
    <property type="evidence" value="ECO:0007669"/>
    <property type="project" value="TreeGrafter"/>
</dbReference>
<protein>
    <submittedName>
        <fullName evidence="11">Uncharacterized protein</fullName>
    </submittedName>
</protein>